<protein>
    <submittedName>
        <fullName evidence="1">11896_t:CDS:1</fullName>
    </submittedName>
</protein>
<name>A0A9N9H4V2_FUNMO</name>
<organism evidence="1 2">
    <name type="scientific">Funneliformis mosseae</name>
    <name type="common">Endomycorrhizal fungus</name>
    <name type="synonym">Glomus mosseae</name>
    <dbReference type="NCBI Taxonomy" id="27381"/>
    <lineage>
        <taxon>Eukaryota</taxon>
        <taxon>Fungi</taxon>
        <taxon>Fungi incertae sedis</taxon>
        <taxon>Mucoromycota</taxon>
        <taxon>Glomeromycotina</taxon>
        <taxon>Glomeromycetes</taxon>
        <taxon>Glomerales</taxon>
        <taxon>Glomeraceae</taxon>
        <taxon>Funneliformis</taxon>
    </lineage>
</organism>
<gene>
    <name evidence="1" type="ORF">FMOSSE_LOCUS11586</name>
</gene>
<feature type="non-terminal residue" evidence="1">
    <location>
        <position position="1"/>
    </location>
</feature>
<evidence type="ECO:0000313" key="2">
    <source>
        <dbReference type="Proteomes" id="UP000789375"/>
    </source>
</evidence>
<comment type="caution">
    <text evidence="1">The sequence shown here is derived from an EMBL/GenBank/DDBJ whole genome shotgun (WGS) entry which is preliminary data.</text>
</comment>
<evidence type="ECO:0000313" key="1">
    <source>
        <dbReference type="EMBL" id="CAG8653399.1"/>
    </source>
</evidence>
<reference evidence="1" key="1">
    <citation type="submission" date="2021-06" db="EMBL/GenBank/DDBJ databases">
        <authorList>
            <person name="Kallberg Y."/>
            <person name="Tangrot J."/>
            <person name="Rosling A."/>
        </authorList>
    </citation>
    <scope>NUCLEOTIDE SEQUENCE</scope>
    <source>
        <strain evidence="1">87-6 pot B 2015</strain>
    </source>
</reference>
<proteinExistence type="predicted"/>
<sequence>QSDILQIPEDKFHVPSFFILILDYKTLTIISSIHVWITVGLSYEYAPIILTDDVNHINEHDAHFYTNSTKVKKIESYSQTSDGFVLNVTIYGCQSNCGWSFNLKIDNSTSKVTPVASKQLPYTCVDDPSTSRVDLNTKVLSFGKIPNPLILFPLTSLCIIVKIITT</sequence>
<accession>A0A9N9H4V2</accession>
<dbReference type="AlphaFoldDB" id="A0A9N9H4V2"/>
<dbReference type="Proteomes" id="UP000789375">
    <property type="component" value="Unassembled WGS sequence"/>
</dbReference>
<dbReference type="EMBL" id="CAJVPP010004654">
    <property type="protein sequence ID" value="CAG8653399.1"/>
    <property type="molecule type" value="Genomic_DNA"/>
</dbReference>
<keyword evidence="2" id="KW-1185">Reference proteome</keyword>